<evidence type="ECO:0000313" key="5">
    <source>
        <dbReference type="Proteomes" id="UP000237966"/>
    </source>
</evidence>
<accession>A0A0C5BDN0</accession>
<dbReference type="EMBL" id="PSWU01000004">
    <property type="protein sequence ID" value="PPI16116.1"/>
    <property type="molecule type" value="Genomic_DNA"/>
</dbReference>
<dbReference type="PATRIC" id="fig|145458.7.peg.410"/>
<evidence type="ECO:0000313" key="2">
    <source>
        <dbReference type="EMBL" id="KKM46028.1"/>
    </source>
</evidence>
<feature type="transmembrane region" description="Helical" evidence="1">
    <location>
        <begin position="12"/>
        <end position="30"/>
    </location>
</feature>
<dbReference type="Proteomes" id="UP000237966">
    <property type="component" value="Unassembled WGS sequence"/>
</dbReference>
<dbReference type="RefSeq" id="WP_027692176.1">
    <property type="nucleotide sequence ID" value="NZ_CP037979.1"/>
</dbReference>
<evidence type="ECO:0000256" key="1">
    <source>
        <dbReference type="SAM" id="Phobius"/>
    </source>
</evidence>
<dbReference type="Proteomes" id="UP000052979">
    <property type="component" value="Unassembled WGS sequence"/>
</dbReference>
<feature type="transmembrane region" description="Helical" evidence="1">
    <location>
        <begin position="36"/>
        <end position="57"/>
    </location>
</feature>
<organism evidence="2 4">
    <name type="scientific">Rathayibacter toxicus</name>
    <dbReference type="NCBI Taxonomy" id="145458"/>
    <lineage>
        <taxon>Bacteria</taxon>
        <taxon>Bacillati</taxon>
        <taxon>Actinomycetota</taxon>
        <taxon>Actinomycetes</taxon>
        <taxon>Micrococcales</taxon>
        <taxon>Microbacteriaceae</taxon>
        <taxon>Rathayibacter</taxon>
    </lineage>
</organism>
<keyword evidence="1" id="KW-0472">Membrane</keyword>
<comment type="caution">
    <text evidence="2">The sequence shown here is derived from an EMBL/GenBank/DDBJ whole genome shotgun (WGS) entry which is preliminary data.</text>
</comment>
<evidence type="ECO:0000313" key="4">
    <source>
        <dbReference type="Proteomes" id="UP000052979"/>
    </source>
</evidence>
<name>A0A0C5BDN0_9MICO</name>
<gene>
    <name evidence="3" type="ORF">C5C51_01465</name>
    <name evidence="2" type="ORF">VT73_02715</name>
</gene>
<keyword evidence="1" id="KW-0812">Transmembrane</keyword>
<proteinExistence type="predicted"/>
<sequence length="91" mass="9765">MTKEERHDARVATHGPIVTTGLGLIGGVLLAQQEPFFLQSKVTLGFAEVILALFLFVDASKCAAVSKRAVAPILRRQGPSYDDSVTSAKRP</sequence>
<dbReference type="STRING" id="145458.APU90_04790"/>
<reference evidence="3 5" key="2">
    <citation type="submission" date="2018-02" db="EMBL/GenBank/DDBJ databases">
        <title>Bacteriophage NCPPB3778 and a type I-E CRISPR drive the evolution of the US Biological Select Agent, Rathayibacter toxicus.</title>
        <authorList>
            <person name="Davis E.W.II."/>
            <person name="Tabima J.F."/>
            <person name="Weisberg A.J."/>
            <person name="Lopes L.D."/>
            <person name="Wiseman M.S."/>
            <person name="Wiseman M.S."/>
            <person name="Pupko T."/>
            <person name="Belcher M.S."/>
            <person name="Sechler A.J."/>
            <person name="Tancos M.A."/>
            <person name="Schroeder B.K."/>
            <person name="Murray T.D."/>
            <person name="Luster D.G."/>
            <person name="Schneider W.L."/>
            <person name="Rogers E."/>
            <person name="Andreote F.D."/>
            <person name="Grunwald N.J."/>
            <person name="Putnam M.L."/>
            <person name="Chang J.H."/>
        </authorList>
    </citation>
    <scope>NUCLEOTIDE SEQUENCE [LARGE SCALE GENOMIC DNA]</scope>
    <source>
        <strain evidence="3 5">FH99</strain>
    </source>
</reference>
<evidence type="ECO:0000313" key="3">
    <source>
        <dbReference type="EMBL" id="PPI16116.1"/>
    </source>
</evidence>
<dbReference type="KEGG" id="rtc:APU90_04790"/>
<dbReference type="KEGG" id="rtx:TI83_01700"/>
<dbReference type="eggNOG" id="COG0025">
    <property type="taxonomic scope" value="Bacteria"/>
</dbReference>
<keyword evidence="1" id="KW-1133">Transmembrane helix</keyword>
<keyword evidence="4" id="KW-1185">Reference proteome</keyword>
<dbReference type="AlphaFoldDB" id="A0A0C5BDN0"/>
<reference evidence="2 4" key="1">
    <citation type="submission" date="2015-04" db="EMBL/GenBank/DDBJ databases">
        <title>Draft genome sequence of Rathayibacter toxicus strain FH-142 (AKA 70134 or CS 32), a Western Australian isolate.</title>
        <authorList>
            <consortium name="Consortium for Microbial Forensics and Genomics (microFORGE)"/>
            <person name="Knight B.M."/>
            <person name="Roberts D.P."/>
            <person name="Lin D."/>
            <person name="Hari K."/>
            <person name="Fletcher J."/>
            <person name="Melcher U."/>
            <person name="Blagden T."/>
            <person name="Luster D.G."/>
            <person name="Sechler A.J."/>
            <person name="Schneider W.L."/>
            <person name="Winegar R.A."/>
        </authorList>
    </citation>
    <scope>NUCLEOTIDE SEQUENCE [LARGE SCALE GENOMIC DNA]</scope>
    <source>
        <strain evidence="2 4">FH142</strain>
    </source>
</reference>
<protein>
    <submittedName>
        <fullName evidence="2">Uncharacterized protein</fullName>
    </submittedName>
</protein>
<dbReference type="EMBL" id="LBFI01000024">
    <property type="protein sequence ID" value="KKM46028.1"/>
    <property type="molecule type" value="Genomic_DNA"/>
</dbReference>